<dbReference type="Proteomes" id="UP001056120">
    <property type="component" value="Linkage Group LG23"/>
</dbReference>
<sequence>MTEFDHEDVVEQILIGLDVKDLIRCKSVCKSWHSLITSPGFINRHLNYSYHKDRCSNELNNRRISYTHLVGSSNGLICIISALYAKILVCNPLTREVRKLALLIGLSFCWGFGYDSSGDDYKVFMGSKKGKNLTCVQVLSLKSNVWRVIGEVKYKFISIDGILCNGALHWIIRDENMKKIIISYDLSKEEFKEIPHPVDARYKCTSSSYLGILKNCLCIFSRSHYPSVHVWLMKNYNVKQSWELV</sequence>
<dbReference type="EMBL" id="CM042040">
    <property type="protein sequence ID" value="KAI3716458.1"/>
    <property type="molecule type" value="Genomic_DNA"/>
</dbReference>
<proteinExistence type="predicted"/>
<reference evidence="2" key="1">
    <citation type="journal article" date="2022" name="Mol. Ecol. Resour.">
        <title>The genomes of chicory, endive, great burdock and yacon provide insights into Asteraceae palaeo-polyploidization history and plant inulin production.</title>
        <authorList>
            <person name="Fan W."/>
            <person name="Wang S."/>
            <person name="Wang H."/>
            <person name="Wang A."/>
            <person name="Jiang F."/>
            <person name="Liu H."/>
            <person name="Zhao H."/>
            <person name="Xu D."/>
            <person name="Zhang Y."/>
        </authorList>
    </citation>
    <scope>NUCLEOTIDE SEQUENCE [LARGE SCALE GENOMIC DNA]</scope>
    <source>
        <strain evidence="2">cv. Yunnan</strain>
    </source>
</reference>
<keyword evidence="2" id="KW-1185">Reference proteome</keyword>
<accession>A0ACB9B2Y8</accession>
<organism evidence="1 2">
    <name type="scientific">Smallanthus sonchifolius</name>
    <dbReference type="NCBI Taxonomy" id="185202"/>
    <lineage>
        <taxon>Eukaryota</taxon>
        <taxon>Viridiplantae</taxon>
        <taxon>Streptophyta</taxon>
        <taxon>Embryophyta</taxon>
        <taxon>Tracheophyta</taxon>
        <taxon>Spermatophyta</taxon>
        <taxon>Magnoliopsida</taxon>
        <taxon>eudicotyledons</taxon>
        <taxon>Gunneridae</taxon>
        <taxon>Pentapetalae</taxon>
        <taxon>asterids</taxon>
        <taxon>campanulids</taxon>
        <taxon>Asterales</taxon>
        <taxon>Asteraceae</taxon>
        <taxon>Asteroideae</taxon>
        <taxon>Heliantheae alliance</taxon>
        <taxon>Millerieae</taxon>
        <taxon>Smallanthus</taxon>
    </lineage>
</organism>
<evidence type="ECO:0000313" key="1">
    <source>
        <dbReference type="EMBL" id="KAI3716458.1"/>
    </source>
</evidence>
<name>A0ACB9B2Y8_9ASTR</name>
<reference evidence="1 2" key="2">
    <citation type="journal article" date="2022" name="Mol. Ecol. Resour.">
        <title>The genomes of chicory, endive, great burdock and yacon provide insights into Asteraceae paleo-polyploidization history and plant inulin production.</title>
        <authorList>
            <person name="Fan W."/>
            <person name="Wang S."/>
            <person name="Wang H."/>
            <person name="Wang A."/>
            <person name="Jiang F."/>
            <person name="Liu H."/>
            <person name="Zhao H."/>
            <person name="Xu D."/>
            <person name="Zhang Y."/>
        </authorList>
    </citation>
    <scope>NUCLEOTIDE SEQUENCE [LARGE SCALE GENOMIC DNA]</scope>
    <source>
        <strain evidence="2">cv. Yunnan</strain>
        <tissue evidence="1">Leaves</tissue>
    </source>
</reference>
<evidence type="ECO:0000313" key="2">
    <source>
        <dbReference type="Proteomes" id="UP001056120"/>
    </source>
</evidence>
<protein>
    <submittedName>
        <fullName evidence="1">Uncharacterized protein</fullName>
    </submittedName>
</protein>
<gene>
    <name evidence="1" type="ORF">L1987_67355</name>
</gene>
<comment type="caution">
    <text evidence="1">The sequence shown here is derived from an EMBL/GenBank/DDBJ whole genome shotgun (WGS) entry which is preliminary data.</text>
</comment>